<dbReference type="Gene3D" id="1.10.8.1060">
    <property type="entry name" value="Corynebacterium glutamicum thioredoxin-dependent arsenate reductase, N-terminal domain"/>
    <property type="match status" value="1"/>
</dbReference>
<comment type="caution">
    <text evidence="1">The sequence shown here is derived from an EMBL/GenBank/DDBJ whole genome shotgun (WGS) entry which is preliminary data.</text>
</comment>
<name>A0ABP8RTU6_9PSEU</name>
<dbReference type="RefSeq" id="WP_345418199.1">
    <property type="nucleotide sequence ID" value="NZ_BAABGT010000036.1"/>
</dbReference>
<gene>
    <name evidence="1" type="ORF">GCM10023175_31500</name>
</gene>
<proteinExistence type="predicted"/>
<evidence type="ECO:0000313" key="1">
    <source>
        <dbReference type="EMBL" id="GAA4547368.1"/>
    </source>
</evidence>
<dbReference type="Proteomes" id="UP001501598">
    <property type="component" value="Unassembled WGS sequence"/>
</dbReference>
<dbReference type="EMBL" id="BAABGT010000036">
    <property type="protein sequence ID" value="GAA4547368.1"/>
    <property type="molecule type" value="Genomic_DNA"/>
</dbReference>
<dbReference type="NCBIfam" id="NF046112">
    <property type="entry name" value="MSMEG_6209_Nter"/>
    <property type="match status" value="1"/>
</dbReference>
<organism evidence="1 2">
    <name type="scientific">Pseudonocardia xishanensis</name>
    <dbReference type="NCBI Taxonomy" id="630995"/>
    <lineage>
        <taxon>Bacteria</taxon>
        <taxon>Bacillati</taxon>
        <taxon>Actinomycetota</taxon>
        <taxon>Actinomycetes</taxon>
        <taxon>Pseudonocardiales</taxon>
        <taxon>Pseudonocardiaceae</taxon>
        <taxon>Pseudonocardia</taxon>
    </lineage>
</organism>
<accession>A0ABP8RTU6</accession>
<evidence type="ECO:0000313" key="2">
    <source>
        <dbReference type="Proteomes" id="UP001501598"/>
    </source>
</evidence>
<sequence length="68" mass="7397">MTLSVPARVDEVTGAVERLTAEFPELPRTTVVRTVRGSRADLSGVPVGALPELLERLARQRLTDRGRG</sequence>
<keyword evidence="2" id="KW-1185">Reference proteome</keyword>
<protein>
    <submittedName>
        <fullName evidence="1">Uncharacterized protein</fullName>
    </submittedName>
</protein>
<reference evidence="2" key="1">
    <citation type="journal article" date="2019" name="Int. J. Syst. Evol. Microbiol.">
        <title>The Global Catalogue of Microorganisms (GCM) 10K type strain sequencing project: providing services to taxonomists for standard genome sequencing and annotation.</title>
        <authorList>
            <consortium name="The Broad Institute Genomics Platform"/>
            <consortium name="The Broad Institute Genome Sequencing Center for Infectious Disease"/>
            <person name="Wu L."/>
            <person name="Ma J."/>
        </authorList>
    </citation>
    <scope>NUCLEOTIDE SEQUENCE [LARGE SCALE GENOMIC DNA]</scope>
    <source>
        <strain evidence="2">JCM 17906</strain>
    </source>
</reference>